<evidence type="ECO:0000256" key="1">
    <source>
        <dbReference type="ARBA" id="ARBA00022737"/>
    </source>
</evidence>
<dbReference type="OrthoDB" id="2891234at2759"/>
<dbReference type="SUPFAM" id="SSF52540">
    <property type="entry name" value="P-loop containing nucleoside triphosphate hydrolases"/>
    <property type="match status" value="1"/>
</dbReference>
<dbReference type="EMBL" id="JAACJK010000012">
    <property type="protein sequence ID" value="KAF5338604.1"/>
    <property type="molecule type" value="Genomic_DNA"/>
</dbReference>
<name>A0A8H5CC91_9AGAR</name>
<dbReference type="InterPro" id="IPR056884">
    <property type="entry name" value="NPHP3-like_N"/>
</dbReference>
<sequence>MDSEVQGLPGLWSSKRESSGDEPHPRPSPRNAQAPQDSVVASMPALMLPPDDLAPSIPSRPQPLDNMQARVVAGGGSGPSVFSNASNFHMEHFQYNHYDRPPRQGSSGWDQLLKAASPSALHNSLARFDPPKCDEDTRVELINEIMTWIEDRESPTQLLCMTGAAGSGKSALQQTVAEKCAEKGILAASFFFNISDPTRNDISRIIPTITYQLGQTSQTLRRVIGAVAEDDALVFSQTLNAQIEKLIIGPLAKLPPSESAGLPYAILIDGLDECYGEPQQRALLRAVQDCFLDRRSQFRIFIASRPELAIFEALEPGGHLHGINYSIRLSDDYDATSDIRLSLHRNFVEIGRKRRWKHAWFTEEEVEAIVEAASGQYIYAATVIRYVSEPRRSPAERLRTLLACQSGVDKVAKPFASLDSMYTLILTKAREAYDAIDNTHDFLLMLRVYLATMATGLNLDISHQDQLFGLEDGAHETILCDLRSILAVQGDFRGVLEVRVYHKSFLDFLSTPERAGALYIPTPRIIEHITRCCLRTIDSFSLEDIDGGTTLSNDNFIPRWRALNLELLDNAALLCATIQSASTTEGTENGAIADIFIQFGTSGFEKLHHWVVHPVIYSNFLSFGNVAYDDNARYKFVDIWKKNVIGPIKSTQPALIAEFKERSPQLAEVLEGYSDVWQDWQAALASGSRFEVEGNIRRLVGSERF</sequence>
<feature type="domain" description="Nephrocystin 3-like N-terminal" evidence="3">
    <location>
        <begin position="144"/>
        <end position="305"/>
    </location>
</feature>
<reference evidence="4 5" key="1">
    <citation type="journal article" date="2020" name="ISME J.">
        <title>Uncovering the hidden diversity of litter-decomposition mechanisms in mushroom-forming fungi.</title>
        <authorList>
            <person name="Floudas D."/>
            <person name="Bentzer J."/>
            <person name="Ahren D."/>
            <person name="Johansson T."/>
            <person name="Persson P."/>
            <person name="Tunlid A."/>
        </authorList>
    </citation>
    <scope>NUCLEOTIDE SEQUENCE [LARGE SCALE GENOMIC DNA]</scope>
    <source>
        <strain evidence="4 5">CBS 175.51</strain>
    </source>
</reference>
<dbReference type="InterPro" id="IPR027417">
    <property type="entry name" value="P-loop_NTPase"/>
</dbReference>
<dbReference type="PANTHER" id="PTHR10039">
    <property type="entry name" value="AMELOGENIN"/>
    <property type="match status" value="1"/>
</dbReference>
<comment type="caution">
    <text evidence="4">The sequence shown here is derived from an EMBL/GenBank/DDBJ whole genome shotgun (WGS) entry which is preliminary data.</text>
</comment>
<evidence type="ECO:0000313" key="5">
    <source>
        <dbReference type="Proteomes" id="UP000541558"/>
    </source>
</evidence>
<evidence type="ECO:0000259" key="3">
    <source>
        <dbReference type="Pfam" id="PF24883"/>
    </source>
</evidence>
<dbReference type="PANTHER" id="PTHR10039:SF14">
    <property type="entry name" value="NACHT DOMAIN-CONTAINING PROTEIN"/>
    <property type="match status" value="1"/>
</dbReference>
<dbReference type="Proteomes" id="UP000541558">
    <property type="component" value="Unassembled WGS sequence"/>
</dbReference>
<evidence type="ECO:0000313" key="4">
    <source>
        <dbReference type="EMBL" id="KAF5338604.1"/>
    </source>
</evidence>
<protein>
    <recommendedName>
        <fullName evidence="3">Nephrocystin 3-like N-terminal domain-containing protein</fullName>
    </recommendedName>
</protein>
<feature type="compositionally biased region" description="Basic and acidic residues" evidence="2">
    <location>
        <begin position="14"/>
        <end position="25"/>
    </location>
</feature>
<evidence type="ECO:0000256" key="2">
    <source>
        <dbReference type="SAM" id="MobiDB-lite"/>
    </source>
</evidence>
<keyword evidence="1" id="KW-0677">Repeat</keyword>
<dbReference type="Pfam" id="PF24883">
    <property type="entry name" value="NPHP3_N"/>
    <property type="match status" value="1"/>
</dbReference>
<accession>A0A8H5CC91</accession>
<organism evidence="4 5">
    <name type="scientific">Ephemerocybe angulata</name>
    <dbReference type="NCBI Taxonomy" id="980116"/>
    <lineage>
        <taxon>Eukaryota</taxon>
        <taxon>Fungi</taxon>
        <taxon>Dikarya</taxon>
        <taxon>Basidiomycota</taxon>
        <taxon>Agaricomycotina</taxon>
        <taxon>Agaricomycetes</taxon>
        <taxon>Agaricomycetidae</taxon>
        <taxon>Agaricales</taxon>
        <taxon>Agaricineae</taxon>
        <taxon>Psathyrellaceae</taxon>
        <taxon>Ephemerocybe</taxon>
    </lineage>
</organism>
<dbReference type="AlphaFoldDB" id="A0A8H5CC91"/>
<keyword evidence="5" id="KW-1185">Reference proteome</keyword>
<gene>
    <name evidence="4" type="ORF">D9611_012786</name>
</gene>
<proteinExistence type="predicted"/>
<dbReference type="Gene3D" id="3.40.50.300">
    <property type="entry name" value="P-loop containing nucleotide triphosphate hydrolases"/>
    <property type="match status" value="1"/>
</dbReference>
<feature type="region of interest" description="Disordered" evidence="2">
    <location>
        <begin position="1"/>
        <end position="60"/>
    </location>
</feature>
<feature type="compositionally biased region" description="Low complexity" evidence="2">
    <location>
        <begin position="42"/>
        <end position="56"/>
    </location>
</feature>